<feature type="compositionally biased region" description="Polar residues" evidence="1">
    <location>
        <begin position="99"/>
        <end position="108"/>
    </location>
</feature>
<evidence type="ECO:0000256" key="1">
    <source>
        <dbReference type="SAM" id="MobiDB-lite"/>
    </source>
</evidence>
<reference evidence="3" key="1">
    <citation type="submission" date="2020-01" db="EMBL/GenBank/DDBJ databases">
        <authorList>
            <person name="Mishra B."/>
        </authorList>
    </citation>
    <scope>NUCLEOTIDE SEQUENCE [LARGE SCALE GENOMIC DNA]</scope>
</reference>
<dbReference type="Gene3D" id="1.10.340.70">
    <property type="match status" value="1"/>
</dbReference>
<dbReference type="AlphaFoldDB" id="A0A6D2IQ97"/>
<comment type="caution">
    <text evidence="3">The sequence shown here is derived from an EMBL/GenBank/DDBJ whole genome shotgun (WGS) entry which is preliminary data.</text>
</comment>
<dbReference type="InterPro" id="IPR036397">
    <property type="entry name" value="RNaseH_sf"/>
</dbReference>
<protein>
    <recommendedName>
        <fullName evidence="2">RNase H type-1 domain-containing protein</fullName>
    </recommendedName>
</protein>
<dbReference type="GO" id="GO:0004523">
    <property type="term" value="F:RNA-DNA hybrid ribonuclease activity"/>
    <property type="evidence" value="ECO:0007669"/>
    <property type="project" value="InterPro"/>
</dbReference>
<accession>A0A6D2IQ97</accession>
<dbReference type="InterPro" id="IPR002156">
    <property type="entry name" value="RNaseH_domain"/>
</dbReference>
<dbReference type="GO" id="GO:0003676">
    <property type="term" value="F:nucleic acid binding"/>
    <property type="evidence" value="ECO:0007669"/>
    <property type="project" value="InterPro"/>
</dbReference>
<dbReference type="EMBL" id="CACVBM020001091">
    <property type="protein sequence ID" value="CAA7030113.1"/>
    <property type="molecule type" value="Genomic_DNA"/>
</dbReference>
<dbReference type="Pfam" id="PF13456">
    <property type="entry name" value="RVT_3"/>
    <property type="match status" value="1"/>
</dbReference>
<dbReference type="OrthoDB" id="1731868at2759"/>
<gene>
    <name evidence="3" type="ORF">MERR_LOCUS17348</name>
</gene>
<sequence>MRIDFQTIEAEYEALIAGLRLAIGIGARKLHAYSDSQLVTSQYHGEIPRGENSAADALAALASTSEPLLKRIIPVEGIHNPSIDIAIKSAEPKEIATITNEASTSRQTPEIGGSSSSYSQTDESQDLAEQLGPPIELQFPKTADLEGTARERRFVTDEQYHARPDWRIPIFEYIQNGTQPSDKWEARKLRAKCSRYCIMTGILYKRSLVEPYLRCVNGLEALAILANTQDGICGSHSSGRALANSLKRHGYFWPTMLADCDNYAAKCDKCQKHAPIIHQPAELLSSVSSLYPFMRWAMDILGPMIPSGRKQHQYLLVLTYYFIKWVEAKAYPKVEATDVTNFVWTEILCGHGIPYEIVTNPNSYLEPSNDSAKSTK</sequence>
<dbReference type="PANTHER" id="PTHR48475:SF2">
    <property type="entry name" value="RIBONUCLEASE H"/>
    <property type="match status" value="1"/>
</dbReference>
<dbReference type="PANTHER" id="PTHR48475">
    <property type="entry name" value="RIBONUCLEASE H"/>
    <property type="match status" value="1"/>
</dbReference>
<evidence type="ECO:0000313" key="3">
    <source>
        <dbReference type="EMBL" id="CAA7030113.1"/>
    </source>
</evidence>
<evidence type="ECO:0000313" key="4">
    <source>
        <dbReference type="Proteomes" id="UP000467841"/>
    </source>
</evidence>
<organism evidence="3 4">
    <name type="scientific">Microthlaspi erraticum</name>
    <dbReference type="NCBI Taxonomy" id="1685480"/>
    <lineage>
        <taxon>Eukaryota</taxon>
        <taxon>Viridiplantae</taxon>
        <taxon>Streptophyta</taxon>
        <taxon>Embryophyta</taxon>
        <taxon>Tracheophyta</taxon>
        <taxon>Spermatophyta</taxon>
        <taxon>Magnoliopsida</taxon>
        <taxon>eudicotyledons</taxon>
        <taxon>Gunneridae</taxon>
        <taxon>Pentapetalae</taxon>
        <taxon>rosids</taxon>
        <taxon>malvids</taxon>
        <taxon>Brassicales</taxon>
        <taxon>Brassicaceae</taxon>
        <taxon>Coluteocarpeae</taxon>
        <taxon>Microthlaspi</taxon>
    </lineage>
</organism>
<dbReference type="SUPFAM" id="SSF53098">
    <property type="entry name" value="Ribonuclease H-like"/>
    <property type="match status" value="2"/>
</dbReference>
<name>A0A6D2IQ97_9BRAS</name>
<dbReference type="Gene3D" id="3.30.420.10">
    <property type="entry name" value="Ribonuclease H-like superfamily/Ribonuclease H"/>
    <property type="match status" value="2"/>
</dbReference>
<proteinExistence type="predicted"/>
<keyword evidence="4" id="KW-1185">Reference proteome</keyword>
<evidence type="ECO:0000259" key="2">
    <source>
        <dbReference type="Pfam" id="PF13456"/>
    </source>
</evidence>
<dbReference type="InterPro" id="IPR012337">
    <property type="entry name" value="RNaseH-like_sf"/>
</dbReference>
<feature type="domain" description="RNase H type-1" evidence="2">
    <location>
        <begin position="8"/>
        <end position="50"/>
    </location>
</feature>
<feature type="region of interest" description="Disordered" evidence="1">
    <location>
        <begin position="99"/>
        <end position="127"/>
    </location>
</feature>
<dbReference type="Proteomes" id="UP000467841">
    <property type="component" value="Unassembled WGS sequence"/>
</dbReference>